<evidence type="ECO:0000313" key="2">
    <source>
        <dbReference type="Proteomes" id="UP000288351"/>
    </source>
</evidence>
<evidence type="ECO:0000313" key="1">
    <source>
        <dbReference type="EMBL" id="GCB87379.1"/>
    </source>
</evidence>
<comment type="caution">
    <text evidence="1">The sequence shown here is derived from an EMBL/GenBank/DDBJ whole genome shotgun (WGS) entry which is preliminary data.</text>
</comment>
<dbReference type="Proteomes" id="UP000288351">
    <property type="component" value="Unassembled WGS sequence"/>
</dbReference>
<protein>
    <recommendedName>
        <fullName evidence="3">Polymerase nucleotidyl transferase domain-containing protein</fullName>
    </recommendedName>
</protein>
<organism evidence="1 2">
    <name type="scientific">Streptomyces noursei</name>
    <name type="common">Streptomyces albulus</name>
    <dbReference type="NCBI Taxonomy" id="1971"/>
    <lineage>
        <taxon>Bacteria</taxon>
        <taxon>Bacillati</taxon>
        <taxon>Actinomycetota</taxon>
        <taxon>Actinomycetes</taxon>
        <taxon>Kitasatosporales</taxon>
        <taxon>Streptomycetaceae</taxon>
        <taxon>Streptomyces</taxon>
    </lineage>
</organism>
<evidence type="ECO:0008006" key="3">
    <source>
        <dbReference type="Google" id="ProtNLM"/>
    </source>
</evidence>
<dbReference type="EMBL" id="BHXC01000001">
    <property type="protein sequence ID" value="GCB87379.1"/>
    <property type="molecule type" value="Genomic_DNA"/>
</dbReference>
<accession>A0A401QPN1</accession>
<sequence>MIGDVHPGSHWLGYVKYYPDERGDRSLFGLTYRQNSVVSKAFGILADRPECYVYSPAVGCVITGVPREDVVTHYSCRRALAALHQSPELLDGSPVSQDLVAIVTWVVEAGAADIIGITGSFLVGVCNARSDIDLVCYGPRGYEAAQALFAERSLIRPYEGDTLTRLYLRRAKYMAGSSFDALMQQESRKFQGLTTKAGAHINCEPLRADGDRTLAAVVAQEVGAISVLARVTDHTEGLATPAVYGITVDTVIGSTIDEAATFARRITQMRSYLGAYTGAFREGDVVYLSGRLVHLHGPSAASTFGIELTPWSAAESFLANLAH</sequence>
<gene>
    <name evidence="1" type="ORF">SALB_00030</name>
</gene>
<name>A0A401QPN1_STRNR</name>
<proteinExistence type="predicted"/>
<dbReference type="AlphaFoldDB" id="A0A401QPN1"/>
<reference evidence="1 2" key="1">
    <citation type="journal article" date="2019" name="Microbiol. Resour. Announc.">
        <title>Draft Genome Sequence of the Most Traditional epsilon-Poly-l-Lysine Producer, Streptomyces albulus NBRC14147.</title>
        <authorList>
            <person name="Yamanaka K."/>
            <person name="Hamano Y."/>
        </authorList>
    </citation>
    <scope>NUCLEOTIDE SEQUENCE [LARGE SCALE GENOMIC DNA]</scope>
    <source>
        <strain evidence="1 2">NBRC 14147</strain>
    </source>
</reference>